<dbReference type="SUPFAM" id="SSF53850">
    <property type="entry name" value="Periplasmic binding protein-like II"/>
    <property type="match status" value="1"/>
</dbReference>
<dbReference type="AlphaFoldDB" id="A0A1B1NF97"/>
<feature type="region of interest" description="Disordered" evidence="1">
    <location>
        <begin position="418"/>
        <end position="448"/>
    </location>
</feature>
<dbReference type="InterPro" id="IPR050490">
    <property type="entry name" value="Bact_solute-bd_prot1"/>
</dbReference>
<dbReference type="InterPro" id="IPR006059">
    <property type="entry name" value="SBP"/>
</dbReference>
<dbReference type="PANTHER" id="PTHR43649:SF12">
    <property type="entry name" value="DIACETYLCHITOBIOSE BINDING PROTEIN DASA"/>
    <property type="match status" value="1"/>
</dbReference>
<gene>
    <name evidence="2" type="ORF">SGUI_2705</name>
</gene>
<dbReference type="PANTHER" id="PTHR43649">
    <property type="entry name" value="ARABINOSE-BINDING PROTEIN-RELATED"/>
    <property type="match status" value="1"/>
</dbReference>
<organism evidence="2 3">
    <name type="scientific">Serinicoccus hydrothermalis</name>
    <dbReference type="NCBI Taxonomy" id="1758689"/>
    <lineage>
        <taxon>Bacteria</taxon>
        <taxon>Bacillati</taxon>
        <taxon>Actinomycetota</taxon>
        <taxon>Actinomycetes</taxon>
        <taxon>Micrococcales</taxon>
        <taxon>Ornithinimicrobiaceae</taxon>
        <taxon>Serinicoccus</taxon>
    </lineage>
</organism>
<dbReference type="EMBL" id="CP014989">
    <property type="protein sequence ID" value="ANS80101.1"/>
    <property type="molecule type" value="Genomic_DNA"/>
</dbReference>
<evidence type="ECO:0000313" key="2">
    <source>
        <dbReference type="EMBL" id="ANS80101.1"/>
    </source>
</evidence>
<dbReference type="Pfam" id="PF13416">
    <property type="entry name" value="SBP_bac_8"/>
    <property type="match status" value="1"/>
</dbReference>
<dbReference type="Gene3D" id="3.40.190.10">
    <property type="entry name" value="Periplasmic binding protein-like II"/>
    <property type="match status" value="1"/>
</dbReference>
<sequence>MATLALGACATGQTQAPEGGTDFAEETASGVLSIMGFGLDDEIGQVRYDLAEEAVPEVDVQLTEGGLDMQQFLSSVAAGEEPGLIRVDRTQVGTLASRGAIMPLTDCVETEEVDTSVFVESALSQVTFDGEVYGIPEFNTVQLTMANQELLDEAGLSVEDVNGSDREAVAEANEQLHESEGGSIEVIGYDSKLPEFLPLWAKAGGADLLSEDGRTAQLDDPAVLEALEWAVGIYDAQGGFGEVKAFRDSADFFGSGNQFASGTLGAMPMEQWYVNVLNEVSPDAPMAFDTVRDGDGEPLAYASGSAWAIPSGSDNPVGACRFAAEMVRTESWMAAAQERVRLREEDGLQFTGLLTGNAEADERIRKELVTPSGEGPWDAAVEALYEANEHTFALPANPADAEFKQAWMDAVNRVLNGQQEPAEALEQAQEEAQEALDEAWSTWDEQEG</sequence>
<dbReference type="PATRIC" id="fig|1758689.4.peg.2827"/>
<evidence type="ECO:0000313" key="3">
    <source>
        <dbReference type="Proteomes" id="UP000092482"/>
    </source>
</evidence>
<name>A0A1B1NF97_9MICO</name>
<dbReference type="KEGG" id="serj:SGUI_2705"/>
<keyword evidence="3" id="KW-1185">Reference proteome</keyword>
<evidence type="ECO:0000256" key="1">
    <source>
        <dbReference type="SAM" id="MobiDB-lite"/>
    </source>
</evidence>
<protein>
    <submittedName>
        <fullName evidence="2">Sugar ABC transporter, sugar-binding protein</fullName>
    </submittedName>
</protein>
<proteinExistence type="predicted"/>
<feature type="compositionally biased region" description="Low complexity" evidence="1">
    <location>
        <begin position="418"/>
        <end position="427"/>
    </location>
</feature>
<dbReference type="STRING" id="1758689.SGUI_2705"/>
<accession>A0A1B1NF97</accession>
<reference evidence="2 3" key="1">
    <citation type="submission" date="2016-03" db="EMBL/GenBank/DDBJ databases">
        <title>Shallow-sea hydrothermal system.</title>
        <authorList>
            <person name="Tang K."/>
        </authorList>
    </citation>
    <scope>NUCLEOTIDE SEQUENCE [LARGE SCALE GENOMIC DNA]</scope>
    <source>
        <strain evidence="2 3">JLT9</strain>
    </source>
</reference>
<feature type="compositionally biased region" description="Acidic residues" evidence="1">
    <location>
        <begin position="428"/>
        <end position="437"/>
    </location>
</feature>
<dbReference type="Proteomes" id="UP000092482">
    <property type="component" value="Chromosome"/>
</dbReference>